<feature type="transmembrane region" description="Helical" evidence="5">
    <location>
        <begin position="187"/>
        <end position="207"/>
    </location>
</feature>
<feature type="transmembrane region" description="Helical" evidence="5">
    <location>
        <begin position="132"/>
        <end position="151"/>
    </location>
</feature>
<dbReference type="RefSeq" id="WP_339402817.1">
    <property type="nucleotide sequence ID" value="NZ_JBBGAZ010000002.1"/>
</dbReference>
<evidence type="ECO:0000313" key="7">
    <source>
        <dbReference type="EMBL" id="MEJ5217849.1"/>
    </source>
</evidence>
<name>A0ABU8QEJ5_9RHOB</name>
<reference evidence="7 8" key="1">
    <citation type="submission" date="2024-03" db="EMBL/GenBank/DDBJ databases">
        <title>Cognatishimia coralii sp. nov., a marine bacterium isolated from coral surrounding seawater.</title>
        <authorList>
            <person name="Liu X."/>
            <person name="Liu S."/>
            <person name="Sun H."/>
            <person name="Zhang Y."/>
        </authorList>
    </citation>
    <scope>NUCLEOTIDE SEQUENCE [LARGE SCALE GENOMIC DNA]</scope>
    <source>
        <strain evidence="7 8">D5M38</strain>
    </source>
</reference>
<dbReference type="EMBL" id="JBBGAZ010000002">
    <property type="protein sequence ID" value="MEJ5217849.1"/>
    <property type="molecule type" value="Genomic_DNA"/>
</dbReference>
<organism evidence="7 8">
    <name type="scientific">Cognatishimia coralii</name>
    <dbReference type="NCBI Taxonomy" id="3083254"/>
    <lineage>
        <taxon>Bacteria</taxon>
        <taxon>Pseudomonadati</taxon>
        <taxon>Pseudomonadota</taxon>
        <taxon>Alphaproteobacteria</taxon>
        <taxon>Rhodobacterales</taxon>
        <taxon>Paracoccaceae</taxon>
        <taxon>Cognatishimia</taxon>
    </lineage>
</organism>
<dbReference type="Proteomes" id="UP001368270">
    <property type="component" value="Unassembled WGS sequence"/>
</dbReference>
<keyword evidence="4 5" id="KW-0472">Membrane</keyword>
<dbReference type="Pfam" id="PF00892">
    <property type="entry name" value="EamA"/>
    <property type="match status" value="2"/>
</dbReference>
<evidence type="ECO:0000256" key="4">
    <source>
        <dbReference type="ARBA" id="ARBA00023136"/>
    </source>
</evidence>
<evidence type="ECO:0000259" key="6">
    <source>
        <dbReference type="Pfam" id="PF00892"/>
    </source>
</evidence>
<dbReference type="InterPro" id="IPR000620">
    <property type="entry name" value="EamA_dom"/>
</dbReference>
<dbReference type="PANTHER" id="PTHR32322">
    <property type="entry name" value="INNER MEMBRANE TRANSPORTER"/>
    <property type="match status" value="1"/>
</dbReference>
<comment type="caution">
    <text evidence="7">The sequence shown here is derived from an EMBL/GenBank/DDBJ whole genome shotgun (WGS) entry which is preliminary data.</text>
</comment>
<feature type="transmembrane region" description="Helical" evidence="5">
    <location>
        <begin position="98"/>
        <end position="120"/>
    </location>
</feature>
<feature type="transmembrane region" description="Helical" evidence="5">
    <location>
        <begin position="71"/>
        <end position="92"/>
    </location>
</feature>
<comment type="subcellular location">
    <subcellularLocation>
        <location evidence="1">Membrane</location>
        <topology evidence="1">Multi-pass membrane protein</topology>
    </subcellularLocation>
</comment>
<evidence type="ECO:0000313" key="8">
    <source>
        <dbReference type="Proteomes" id="UP001368270"/>
    </source>
</evidence>
<feature type="domain" description="EamA" evidence="6">
    <location>
        <begin position="13"/>
        <end position="144"/>
    </location>
</feature>
<evidence type="ECO:0000256" key="2">
    <source>
        <dbReference type="ARBA" id="ARBA00022692"/>
    </source>
</evidence>
<dbReference type="SUPFAM" id="SSF103481">
    <property type="entry name" value="Multidrug resistance efflux transporter EmrE"/>
    <property type="match status" value="2"/>
</dbReference>
<gene>
    <name evidence="7" type="ORF">WG622_06325</name>
</gene>
<feature type="transmembrane region" description="Helical" evidence="5">
    <location>
        <begin position="250"/>
        <end position="270"/>
    </location>
</feature>
<feature type="transmembrane region" description="Helical" evidence="5">
    <location>
        <begin position="157"/>
        <end position="175"/>
    </location>
</feature>
<feature type="domain" description="EamA" evidence="6">
    <location>
        <begin position="158"/>
        <end position="290"/>
    </location>
</feature>
<feature type="transmembrane region" description="Helical" evidence="5">
    <location>
        <begin position="47"/>
        <end position="64"/>
    </location>
</feature>
<proteinExistence type="predicted"/>
<dbReference type="PANTHER" id="PTHR32322:SF9">
    <property type="entry name" value="AMINO-ACID METABOLITE EFFLUX PUMP-RELATED"/>
    <property type="match status" value="1"/>
</dbReference>
<protein>
    <submittedName>
        <fullName evidence="7">DMT family transporter</fullName>
    </submittedName>
</protein>
<keyword evidence="2 5" id="KW-0812">Transmembrane</keyword>
<accession>A0ABU8QEJ5</accession>
<dbReference type="InterPro" id="IPR050638">
    <property type="entry name" value="AA-Vitamin_Transporters"/>
</dbReference>
<sequence>MTTPTKLDLTSSLLLLALASVWGGSFFFAEIALTEVPPLTITLHRVFWAAPLLLIVVRIAGIPLPRDPRIWGAYLVMGALNNAIPFSLIFWGQSQIDSGLASILNGTTAMFGAVVAGLLLKDEPLTPNKLAGAGLGLIGVGLIMGPDALLGFNLANLAQLAILAGSLSYAVASVWGKATLAAQPPLMNACGMVIGSTVLMIPIVFIVDGPPSFALSPSVWSALLGLSCLSTVLAYGLYFAILKRAGAANLMLVTLLIPPFAIALGAAFLGERLPSSAWIGFAVIAVGFAVTDGRLLTSRTR</sequence>
<feature type="transmembrane region" description="Helical" evidence="5">
    <location>
        <begin position="276"/>
        <end position="296"/>
    </location>
</feature>
<evidence type="ECO:0000256" key="3">
    <source>
        <dbReference type="ARBA" id="ARBA00022989"/>
    </source>
</evidence>
<evidence type="ECO:0000256" key="5">
    <source>
        <dbReference type="SAM" id="Phobius"/>
    </source>
</evidence>
<feature type="transmembrane region" description="Helical" evidence="5">
    <location>
        <begin position="219"/>
        <end position="238"/>
    </location>
</feature>
<keyword evidence="8" id="KW-1185">Reference proteome</keyword>
<evidence type="ECO:0000256" key="1">
    <source>
        <dbReference type="ARBA" id="ARBA00004141"/>
    </source>
</evidence>
<dbReference type="InterPro" id="IPR037185">
    <property type="entry name" value="EmrE-like"/>
</dbReference>
<keyword evidence="3 5" id="KW-1133">Transmembrane helix</keyword>